<keyword evidence="1" id="KW-0812">Transmembrane</keyword>
<sequence>MLGHFRSCWKICLMLNFNIGFLLMASHLFKTDHSRSQSSFAAADPHTPNLGTRLYANNPPCQVISRIATSPHKPKITTLSNHPCLL</sequence>
<evidence type="ECO:0000313" key="3">
    <source>
        <dbReference type="Proteomes" id="UP001482620"/>
    </source>
</evidence>
<evidence type="ECO:0000256" key="1">
    <source>
        <dbReference type="SAM" id="Phobius"/>
    </source>
</evidence>
<organism evidence="2 3">
    <name type="scientific">Ilyodon furcidens</name>
    <name type="common">goldbreast splitfin</name>
    <dbReference type="NCBI Taxonomy" id="33524"/>
    <lineage>
        <taxon>Eukaryota</taxon>
        <taxon>Metazoa</taxon>
        <taxon>Chordata</taxon>
        <taxon>Craniata</taxon>
        <taxon>Vertebrata</taxon>
        <taxon>Euteleostomi</taxon>
        <taxon>Actinopterygii</taxon>
        <taxon>Neopterygii</taxon>
        <taxon>Teleostei</taxon>
        <taxon>Neoteleostei</taxon>
        <taxon>Acanthomorphata</taxon>
        <taxon>Ovalentaria</taxon>
        <taxon>Atherinomorphae</taxon>
        <taxon>Cyprinodontiformes</taxon>
        <taxon>Goodeidae</taxon>
        <taxon>Ilyodon</taxon>
    </lineage>
</organism>
<proteinExistence type="predicted"/>
<protein>
    <recommendedName>
        <fullName evidence="4">Secreted protein</fullName>
    </recommendedName>
</protein>
<accession>A0ABV0TAA3</accession>
<comment type="caution">
    <text evidence="2">The sequence shown here is derived from an EMBL/GenBank/DDBJ whole genome shotgun (WGS) entry which is preliminary data.</text>
</comment>
<keyword evidence="1" id="KW-0472">Membrane</keyword>
<dbReference type="EMBL" id="JAHRIQ010024985">
    <property type="protein sequence ID" value="MEQ2229424.1"/>
    <property type="molecule type" value="Genomic_DNA"/>
</dbReference>
<feature type="transmembrane region" description="Helical" evidence="1">
    <location>
        <begin position="12"/>
        <end position="29"/>
    </location>
</feature>
<gene>
    <name evidence="2" type="ORF">ILYODFUR_018583</name>
</gene>
<reference evidence="2 3" key="1">
    <citation type="submission" date="2021-06" db="EMBL/GenBank/DDBJ databases">
        <authorList>
            <person name="Palmer J.M."/>
        </authorList>
    </citation>
    <scope>NUCLEOTIDE SEQUENCE [LARGE SCALE GENOMIC DNA]</scope>
    <source>
        <strain evidence="3">if_2019</strain>
        <tissue evidence="2">Muscle</tissue>
    </source>
</reference>
<evidence type="ECO:0008006" key="4">
    <source>
        <dbReference type="Google" id="ProtNLM"/>
    </source>
</evidence>
<keyword evidence="3" id="KW-1185">Reference proteome</keyword>
<keyword evidence="1" id="KW-1133">Transmembrane helix</keyword>
<name>A0ABV0TAA3_9TELE</name>
<evidence type="ECO:0000313" key="2">
    <source>
        <dbReference type="EMBL" id="MEQ2229424.1"/>
    </source>
</evidence>
<dbReference type="Proteomes" id="UP001482620">
    <property type="component" value="Unassembled WGS sequence"/>
</dbReference>